<evidence type="ECO:0000313" key="2">
    <source>
        <dbReference type="Proteomes" id="UP000324800"/>
    </source>
</evidence>
<feature type="non-terminal residue" evidence="1">
    <location>
        <position position="1"/>
    </location>
</feature>
<proteinExistence type="predicted"/>
<accession>A0A5J4TC76</accession>
<name>A0A5J4TC76_9EUKA</name>
<sequence>GNNIHIESDNILATGESIKNGNLITVKDLSNPPNIISDLYTSLSYAYDYMGINESIQISNPGTTNLDLHNSLFEQSFTSNVPNPTYIDSINGKDIKFCGLLSTMCKTMKYSININPTPLSGISPSDTNYSIIITSNTYLEDNIQINSLSPFGYQVIIQSDRYSPEAEDDSYTKYSISTSSFSTSLFTITDVGHLSLLGLHFDNLNPSSTNPLISLTTDDNNKIPILIIIDCEFDQDQTPDPIPYVYHSIISINGGQMILTESKINSYYFNEWNFIMVNSDYYSNNNRFNNIEIIQTRFSNMHISGTWYGAAIYAQLYTGNQLLIKDSEFILCKAPNIYGGAAFLNISNDGQASNINDGTLNIEDTTFDRCTCNQPGNGGGI</sequence>
<reference evidence="1 2" key="1">
    <citation type="submission" date="2019-03" db="EMBL/GenBank/DDBJ databases">
        <title>Single cell metagenomics reveals metabolic interactions within the superorganism composed of flagellate Streblomastix strix and complex community of Bacteroidetes bacteria on its surface.</title>
        <authorList>
            <person name="Treitli S.C."/>
            <person name="Kolisko M."/>
            <person name="Husnik F."/>
            <person name="Keeling P."/>
            <person name="Hampl V."/>
        </authorList>
    </citation>
    <scope>NUCLEOTIDE SEQUENCE [LARGE SCALE GENOMIC DNA]</scope>
    <source>
        <strain evidence="1">ST1C</strain>
    </source>
</reference>
<dbReference type="EMBL" id="SNRW01034493">
    <property type="protein sequence ID" value="KAA6355522.1"/>
    <property type="molecule type" value="Genomic_DNA"/>
</dbReference>
<feature type="non-terminal residue" evidence="1">
    <location>
        <position position="381"/>
    </location>
</feature>
<evidence type="ECO:0000313" key="1">
    <source>
        <dbReference type="EMBL" id="KAA6355522.1"/>
    </source>
</evidence>
<dbReference type="OrthoDB" id="5970941at2759"/>
<organism evidence="1 2">
    <name type="scientific">Streblomastix strix</name>
    <dbReference type="NCBI Taxonomy" id="222440"/>
    <lineage>
        <taxon>Eukaryota</taxon>
        <taxon>Metamonada</taxon>
        <taxon>Preaxostyla</taxon>
        <taxon>Oxymonadida</taxon>
        <taxon>Streblomastigidae</taxon>
        <taxon>Streblomastix</taxon>
    </lineage>
</organism>
<comment type="caution">
    <text evidence="1">The sequence shown here is derived from an EMBL/GenBank/DDBJ whole genome shotgun (WGS) entry which is preliminary data.</text>
</comment>
<dbReference type="Proteomes" id="UP000324800">
    <property type="component" value="Unassembled WGS sequence"/>
</dbReference>
<gene>
    <name evidence="1" type="ORF">EZS28_048951</name>
</gene>
<dbReference type="AlphaFoldDB" id="A0A5J4TC76"/>
<protein>
    <submittedName>
        <fullName evidence="1">Uncharacterized protein</fullName>
    </submittedName>
</protein>